<dbReference type="PROSITE" id="PS50081">
    <property type="entry name" value="ZF_DAG_PE_2"/>
    <property type="match status" value="1"/>
</dbReference>
<evidence type="ECO:0000256" key="1">
    <source>
        <dbReference type="ARBA" id="ARBA00022723"/>
    </source>
</evidence>
<feature type="compositionally biased region" description="Basic residues" evidence="3">
    <location>
        <begin position="427"/>
        <end position="437"/>
    </location>
</feature>
<keyword evidence="6" id="KW-1185">Reference proteome</keyword>
<dbReference type="InterPro" id="IPR002219">
    <property type="entry name" value="PKC_DAG/PE"/>
</dbReference>
<feature type="region of interest" description="Disordered" evidence="3">
    <location>
        <begin position="202"/>
        <end position="512"/>
    </location>
</feature>
<dbReference type="Proteomes" id="UP001186944">
    <property type="component" value="Unassembled WGS sequence"/>
</dbReference>
<feature type="compositionally biased region" description="Polar residues" evidence="3">
    <location>
        <begin position="212"/>
        <end position="225"/>
    </location>
</feature>
<feature type="compositionally biased region" description="Polar residues" evidence="3">
    <location>
        <begin position="294"/>
        <end position="303"/>
    </location>
</feature>
<feature type="compositionally biased region" description="Polar residues" evidence="3">
    <location>
        <begin position="387"/>
        <end position="417"/>
    </location>
</feature>
<dbReference type="PROSITE" id="PS00479">
    <property type="entry name" value="ZF_DAG_PE_1"/>
    <property type="match status" value="1"/>
</dbReference>
<keyword evidence="2" id="KW-0862">Zinc</keyword>
<feature type="compositionally biased region" description="Basic and acidic residues" evidence="3">
    <location>
        <begin position="271"/>
        <end position="285"/>
    </location>
</feature>
<reference evidence="5" key="1">
    <citation type="submission" date="2019-08" db="EMBL/GenBank/DDBJ databases">
        <title>The improved chromosome-level genome for the pearl oyster Pinctada fucata martensii using PacBio sequencing and Hi-C.</title>
        <authorList>
            <person name="Zheng Z."/>
        </authorList>
    </citation>
    <scope>NUCLEOTIDE SEQUENCE</scope>
    <source>
        <strain evidence="5">ZZ-2019</strain>
        <tissue evidence="5">Adductor muscle</tissue>
    </source>
</reference>
<feature type="domain" description="Phorbol-ester/DAG-type" evidence="4">
    <location>
        <begin position="59"/>
        <end position="108"/>
    </location>
</feature>
<evidence type="ECO:0000313" key="6">
    <source>
        <dbReference type="Proteomes" id="UP001186944"/>
    </source>
</evidence>
<gene>
    <name evidence="5" type="ORF">FSP39_007037</name>
</gene>
<evidence type="ECO:0000259" key="4">
    <source>
        <dbReference type="PROSITE" id="PS50081"/>
    </source>
</evidence>
<evidence type="ECO:0000256" key="2">
    <source>
        <dbReference type="ARBA" id="ARBA00022833"/>
    </source>
</evidence>
<dbReference type="InterPro" id="IPR046349">
    <property type="entry name" value="C1-like_sf"/>
</dbReference>
<dbReference type="EMBL" id="VSWD01000014">
    <property type="protein sequence ID" value="KAK3082850.1"/>
    <property type="molecule type" value="Genomic_DNA"/>
</dbReference>
<feature type="compositionally biased region" description="Polar residues" evidence="3">
    <location>
        <begin position="323"/>
        <end position="337"/>
    </location>
</feature>
<dbReference type="Gene3D" id="3.30.60.20">
    <property type="match status" value="1"/>
</dbReference>
<comment type="caution">
    <text evidence="5">The sequence shown here is derived from an EMBL/GenBank/DDBJ whole genome shotgun (WGS) entry which is preliminary data.</text>
</comment>
<organism evidence="5 6">
    <name type="scientific">Pinctada imbricata</name>
    <name type="common">Atlantic pearl-oyster</name>
    <name type="synonym">Pinctada martensii</name>
    <dbReference type="NCBI Taxonomy" id="66713"/>
    <lineage>
        <taxon>Eukaryota</taxon>
        <taxon>Metazoa</taxon>
        <taxon>Spiralia</taxon>
        <taxon>Lophotrochozoa</taxon>
        <taxon>Mollusca</taxon>
        <taxon>Bivalvia</taxon>
        <taxon>Autobranchia</taxon>
        <taxon>Pteriomorphia</taxon>
        <taxon>Pterioida</taxon>
        <taxon>Pterioidea</taxon>
        <taxon>Pteriidae</taxon>
        <taxon>Pinctada</taxon>
    </lineage>
</organism>
<dbReference type="SUPFAM" id="SSF57889">
    <property type="entry name" value="Cysteine-rich domain"/>
    <property type="match status" value="1"/>
</dbReference>
<sequence>MTMVKNPKDTRRQYVVVTPIPQRSSVTEGVKCGLRDLIAIMWTPFTCCKKRKDEPKVIPHRFAHYYFHKPRTCFLCKQKVLTQGSACQVCRFICHRQCESKDRAVPSCHLEPGCNKWNKPQMGHPLADMQFRKRDGNSKDKKQSSFAKSGKKSLQGISRFLLGDSNKKNKQDSGDEIEMDNLHRDSVENSHAIISDYLKSVEKPADSDQHARTSTNQVHDTSISTNRKKGSKYKSSETESKTKRSSPWSLHKVIHHFQNRKDNQGQGPPPEQRKLDLKGEKHEIDPGGEDYYDNQDTSGSGRDQFTPGRTEKIDVVHSPPKPSQSSKFVFSPIYSSTPKKKDMEKPKNVKNLSVNDEKRRYEGNAIPIASTWEQRPFSSDYEEIRTTDNSSLSQVTQNVIEQTSVPQSKSASGGNVSHDSDVTAKHSQSHFRKRKRTYPGLNLSPYRDASKFDIARPVPQHSRSAQHSQKEGVYSKIKHSPPPAASRDLEIDTSSGQTRDGKVQKSKVSKSVNKQALKLHGYLATGLMRK</sequence>
<name>A0AA88XCW2_PINIB</name>
<evidence type="ECO:0000256" key="3">
    <source>
        <dbReference type="SAM" id="MobiDB-lite"/>
    </source>
</evidence>
<dbReference type="AlphaFoldDB" id="A0AA88XCW2"/>
<dbReference type="GO" id="GO:0046872">
    <property type="term" value="F:metal ion binding"/>
    <property type="evidence" value="ECO:0007669"/>
    <property type="project" value="UniProtKB-KW"/>
</dbReference>
<accession>A0AA88XCW2</accession>
<protein>
    <recommendedName>
        <fullName evidence="4">Phorbol-ester/DAG-type domain-containing protein</fullName>
    </recommendedName>
</protein>
<keyword evidence="1" id="KW-0479">Metal-binding</keyword>
<evidence type="ECO:0000313" key="5">
    <source>
        <dbReference type="EMBL" id="KAK3082850.1"/>
    </source>
</evidence>
<proteinExistence type="predicted"/>
<feature type="compositionally biased region" description="Basic and acidic residues" evidence="3">
    <location>
        <begin position="202"/>
        <end position="211"/>
    </location>
</feature>